<organism evidence="6 7">
    <name type="scientific">Luteitalea pratensis</name>
    <dbReference type="NCBI Taxonomy" id="1855912"/>
    <lineage>
        <taxon>Bacteria</taxon>
        <taxon>Pseudomonadati</taxon>
        <taxon>Acidobacteriota</taxon>
        <taxon>Vicinamibacteria</taxon>
        <taxon>Vicinamibacterales</taxon>
        <taxon>Vicinamibacteraceae</taxon>
        <taxon>Luteitalea</taxon>
    </lineage>
</organism>
<dbReference type="KEGG" id="abac:LuPra_05519"/>
<dbReference type="PANTHER" id="PTHR45586:SF1">
    <property type="entry name" value="LIPOPOLYSACCHARIDE ASSEMBLY PROTEIN B"/>
    <property type="match status" value="1"/>
</dbReference>
<feature type="repeat" description="TPR" evidence="3">
    <location>
        <begin position="59"/>
        <end position="92"/>
    </location>
</feature>
<feature type="repeat" description="TPR" evidence="3">
    <location>
        <begin position="93"/>
        <end position="126"/>
    </location>
</feature>
<keyword evidence="7" id="KW-1185">Reference proteome</keyword>
<keyword evidence="2 3" id="KW-0802">TPR repeat</keyword>
<evidence type="ECO:0000256" key="5">
    <source>
        <dbReference type="SAM" id="SignalP"/>
    </source>
</evidence>
<evidence type="ECO:0000256" key="2">
    <source>
        <dbReference type="ARBA" id="ARBA00022803"/>
    </source>
</evidence>
<dbReference type="Pfam" id="PF14559">
    <property type="entry name" value="TPR_19"/>
    <property type="match status" value="1"/>
</dbReference>
<dbReference type="PANTHER" id="PTHR45586">
    <property type="entry name" value="TPR REPEAT-CONTAINING PROTEIN PA4667"/>
    <property type="match status" value="1"/>
</dbReference>
<dbReference type="Gene3D" id="1.25.40.10">
    <property type="entry name" value="Tetratricopeptide repeat domain"/>
    <property type="match status" value="2"/>
</dbReference>
<feature type="compositionally biased region" description="Low complexity" evidence="4">
    <location>
        <begin position="362"/>
        <end position="372"/>
    </location>
</feature>
<feature type="repeat" description="TPR" evidence="3">
    <location>
        <begin position="194"/>
        <end position="227"/>
    </location>
</feature>
<dbReference type="EMBL" id="CP015136">
    <property type="protein sequence ID" value="AMY12246.1"/>
    <property type="molecule type" value="Genomic_DNA"/>
</dbReference>
<dbReference type="STRING" id="1855912.LuPra_05519"/>
<dbReference type="SUPFAM" id="SSF48452">
    <property type="entry name" value="TPR-like"/>
    <property type="match status" value="1"/>
</dbReference>
<evidence type="ECO:0000256" key="4">
    <source>
        <dbReference type="SAM" id="MobiDB-lite"/>
    </source>
</evidence>
<evidence type="ECO:0000256" key="3">
    <source>
        <dbReference type="PROSITE-ProRule" id="PRU00339"/>
    </source>
</evidence>
<reference evidence="6 7" key="1">
    <citation type="journal article" date="2016" name="Genome Announc.">
        <title>First Complete Genome Sequence of a Subdivision 6 Acidobacterium Strain.</title>
        <authorList>
            <person name="Huang S."/>
            <person name="Vieira S."/>
            <person name="Bunk B."/>
            <person name="Riedel T."/>
            <person name="Sproer C."/>
            <person name="Overmann J."/>
        </authorList>
    </citation>
    <scope>NUCLEOTIDE SEQUENCE [LARGE SCALE GENOMIC DNA]</scope>
    <source>
        <strain evidence="7">DSM 100886 HEG_-6_39</strain>
    </source>
</reference>
<name>A0A143PVC6_LUTPR</name>
<dbReference type="InterPro" id="IPR011990">
    <property type="entry name" value="TPR-like_helical_dom_sf"/>
</dbReference>
<dbReference type="PROSITE" id="PS50005">
    <property type="entry name" value="TPR"/>
    <property type="match status" value="3"/>
</dbReference>
<dbReference type="GO" id="GO:0042802">
    <property type="term" value="F:identical protein binding"/>
    <property type="evidence" value="ECO:0007669"/>
    <property type="project" value="InterPro"/>
</dbReference>
<feature type="region of interest" description="Disordered" evidence="4">
    <location>
        <begin position="362"/>
        <end position="385"/>
    </location>
</feature>
<dbReference type="InterPro" id="IPR019734">
    <property type="entry name" value="TPR_rpt"/>
</dbReference>
<dbReference type="PROSITE" id="PS50293">
    <property type="entry name" value="TPR_REGION"/>
    <property type="match status" value="1"/>
</dbReference>
<evidence type="ECO:0000313" key="7">
    <source>
        <dbReference type="Proteomes" id="UP000076079"/>
    </source>
</evidence>
<dbReference type="Pfam" id="PF13432">
    <property type="entry name" value="TPR_16"/>
    <property type="match status" value="2"/>
</dbReference>
<proteinExistence type="predicted"/>
<dbReference type="SMART" id="SM00028">
    <property type="entry name" value="TPR"/>
    <property type="match status" value="6"/>
</dbReference>
<protein>
    <submittedName>
        <fullName evidence="6">Tetratricopeptide repeat protein</fullName>
    </submittedName>
</protein>
<feature type="signal peptide" evidence="5">
    <location>
        <begin position="1"/>
        <end position="19"/>
    </location>
</feature>
<dbReference type="AlphaFoldDB" id="A0A143PVC6"/>
<dbReference type="InterPro" id="IPR051012">
    <property type="entry name" value="CellSynth/LPSAsmb/PSIAsmb"/>
</dbReference>
<keyword evidence="1" id="KW-0677">Repeat</keyword>
<accession>A0A143PVC6</accession>
<dbReference type="Proteomes" id="UP000076079">
    <property type="component" value="Chromosome"/>
</dbReference>
<evidence type="ECO:0000313" key="6">
    <source>
        <dbReference type="EMBL" id="AMY12246.1"/>
    </source>
</evidence>
<sequence length="385" mass="41431" precursor="true">MLVLALCASLAASSLAAQAPQAGATPPAFARAYALQTAGEFAQAAEAYTAFLQQYPDNVEARSNLGVVLARLGRTDEAVAAYRAALERSPSQQAIRLNLGLALYKAARFDEAAETFAAVVAAQPMNLQARYLQADCLLRLGKPEAVVAILEPVAASRDADRVVAYLLGMAYLRTNQPQRGQVLIDRILSKGDSAEARVLMGMAKRSVQDLAGGLEDLKRAVELNPDLPGVHTLYGQALLETGNRDLAVRELEAEFARNPTDFEANLLLGMLAKEDFAFDKARGHLQRALVMRPGHLSVRFQLAAIHVSLGETEAARTMLEAIAAEAPSFIEARVSLATVYYRLKLRDLGDKERAVVDELNRQAQARQPGAAPSLAQPVPPATPPR</sequence>
<reference evidence="7" key="2">
    <citation type="submission" date="2016-04" db="EMBL/GenBank/DDBJ databases">
        <title>First Complete Genome Sequence of a Subdivision 6 Acidobacterium.</title>
        <authorList>
            <person name="Huang S."/>
            <person name="Vieira S."/>
            <person name="Bunk B."/>
            <person name="Riedel T."/>
            <person name="Sproeer C."/>
            <person name="Overmann J."/>
        </authorList>
    </citation>
    <scope>NUCLEOTIDE SEQUENCE [LARGE SCALE GENOMIC DNA]</scope>
    <source>
        <strain evidence="7">DSM 100886 HEG_-6_39</strain>
    </source>
</reference>
<evidence type="ECO:0000256" key="1">
    <source>
        <dbReference type="ARBA" id="ARBA00022737"/>
    </source>
</evidence>
<feature type="chain" id="PRO_5007512045" evidence="5">
    <location>
        <begin position="20"/>
        <end position="385"/>
    </location>
</feature>
<keyword evidence="5" id="KW-0732">Signal</keyword>
<dbReference type="Pfam" id="PF07721">
    <property type="entry name" value="TPR_4"/>
    <property type="match status" value="1"/>
</dbReference>
<gene>
    <name evidence="6" type="ORF">LuPra_05519</name>
</gene>
<dbReference type="InterPro" id="IPR011717">
    <property type="entry name" value="TPR-4"/>
</dbReference>